<dbReference type="AlphaFoldDB" id="A0A7K3UIC8"/>
<organism evidence="1 2">
    <name type="scientific">Rhizobium phaseoli</name>
    <dbReference type="NCBI Taxonomy" id="396"/>
    <lineage>
        <taxon>Bacteria</taxon>
        <taxon>Pseudomonadati</taxon>
        <taxon>Pseudomonadota</taxon>
        <taxon>Alphaproteobacteria</taxon>
        <taxon>Hyphomicrobiales</taxon>
        <taxon>Rhizobiaceae</taxon>
        <taxon>Rhizobium/Agrobacterium group</taxon>
        <taxon>Rhizobium</taxon>
    </lineage>
</organism>
<accession>A0A7K3UIC8</accession>
<dbReference type="RefSeq" id="WP_164013870.1">
    <property type="nucleotide sequence ID" value="NZ_WUFT01000016.1"/>
</dbReference>
<proteinExistence type="predicted"/>
<evidence type="ECO:0000313" key="2">
    <source>
        <dbReference type="Proteomes" id="UP000471753"/>
    </source>
</evidence>
<name>A0A7K3UIC8_9HYPH</name>
<evidence type="ECO:0000313" key="1">
    <source>
        <dbReference type="EMBL" id="NEJ73447.1"/>
    </source>
</evidence>
<protein>
    <submittedName>
        <fullName evidence="1">Uncharacterized protein</fullName>
    </submittedName>
</protein>
<dbReference type="Proteomes" id="UP000471753">
    <property type="component" value="Unassembled WGS sequence"/>
</dbReference>
<reference evidence="1 2" key="1">
    <citation type="submission" date="2019-12" db="EMBL/GenBank/DDBJ databases">
        <title>Rhizobium genotypes associated with high levels of biological nitrogen fixation by grain legumes in a temperate-maritime cropping system.</title>
        <authorList>
            <person name="Maluk M."/>
            <person name="Francesc Ferrando Molina F."/>
            <person name="Lopez Del Egido L."/>
            <person name="Lafos M."/>
            <person name="Langarica-Fuentes A."/>
            <person name="Gebre Yohannes G."/>
            <person name="Young M.W."/>
            <person name="Martin P."/>
            <person name="Gantlett R."/>
            <person name="Kenicer G."/>
            <person name="Hawes C."/>
            <person name="Begg G.S."/>
            <person name="Quilliam R.S."/>
            <person name="Squire G.R."/>
            <person name="Poole P.S."/>
            <person name="Young P.W."/>
            <person name="Iannetta P.M."/>
            <person name="James E.K."/>
        </authorList>
    </citation>
    <scope>NUCLEOTIDE SEQUENCE [LARGE SCALE GENOMIC DNA]</scope>
    <source>
        <strain evidence="1 2">JHI366</strain>
    </source>
</reference>
<sequence length="54" mass="5713">MSTRYLGSARSDIDSSIAGMCIAAFMIKLQEATENTIATTLIPTVSNIFSAPVC</sequence>
<comment type="caution">
    <text evidence="1">The sequence shown here is derived from an EMBL/GenBank/DDBJ whole genome shotgun (WGS) entry which is preliminary data.</text>
</comment>
<gene>
    <name evidence="1" type="ORF">GR197_23385</name>
</gene>
<dbReference type="EMBL" id="WUFT01000016">
    <property type="protein sequence ID" value="NEJ73447.1"/>
    <property type="molecule type" value="Genomic_DNA"/>
</dbReference>